<protein>
    <recommendedName>
        <fullName evidence="5">RING-type domain-containing protein</fullName>
    </recommendedName>
</protein>
<gene>
    <name evidence="6" type="ORF">ACHHYP_05503</name>
</gene>
<dbReference type="InterPro" id="IPR013083">
    <property type="entry name" value="Znf_RING/FYVE/PHD"/>
</dbReference>
<dbReference type="OrthoDB" id="74448at2759"/>
<dbReference type="PROSITE" id="PS50088">
    <property type="entry name" value="ANK_REPEAT"/>
    <property type="match status" value="1"/>
</dbReference>
<evidence type="ECO:0000256" key="3">
    <source>
        <dbReference type="PROSITE-ProRule" id="PRU00023"/>
    </source>
</evidence>
<evidence type="ECO:0000259" key="5">
    <source>
        <dbReference type="PROSITE" id="PS50089"/>
    </source>
</evidence>
<evidence type="ECO:0000313" key="7">
    <source>
        <dbReference type="Proteomes" id="UP000243579"/>
    </source>
</evidence>
<dbReference type="GO" id="GO:0008270">
    <property type="term" value="F:zinc ion binding"/>
    <property type="evidence" value="ECO:0007669"/>
    <property type="project" value="UniProtKB-KW"/>
</dbReference>
<keyword evidence="4" id="KW-0863">Zinc-finger</keyword>
<dbReference type="InterPro" id="IPR036770">
    <property type="entry name" value="Ankyrin_rpt-contain_sf"/>
</dbReference>
<dbReference type="Proteomes" id="UP000243579">
    <property type="component" value="Unassembled WGS sequence"/>
</dbReference>
<keyword evidence="7" id="KW-1185">Reference proteome</keyword>
<evidence type="ECO:0000256" key="1">
    <source>
        <dbReference type="ARBA" id="ARBA00022737"/>
    </source>
</evidence>
<dbReference type="STRING" id="1202772.A0A1V9YXL7"/>
<dbReference type="EMBL" id="JNBR01000625">
    <property type="protein sequence ID" value="OQR90461.1"/>
    <property type="molecule type" value="Genomic_DNA"/>
</dbReference>
<dbReference type="InterPro" id="IPR001841">
    <property type="entry name" value="Znf_RING"/>
</dbReference>
<organism evidence="6 7">
    <name type="scientific">Achlya hypogyna</name>
    <name type="common">Oomycete</name>
    <name type="synonym">Protoachlya hypogyna</name>
    <dbReference type="NCBI Taxonomy" id="1202772"/>
    <lineage>
        <taxon>Eukaryota</taxon>
        <taxon>Sar</taxon>
        <taxon>Stramenopiles</taxon>
        <taxon>Oomycota</taxon>
        <taxon>Saprolegniomycetes</taxon>
        <taxon>Saprolegniales</taxon>
        <taxon>Achlyaceae</taxon>
        <taxon>Achlya</taxon>
    </lineage>
</organism>
<dbReference type="PANTHER" id="PTHR24171:SF9">
    <property type="entry name" value="ANKYRIN REPEAT DOMAIN-CONTAINING PROTEIN 39"/>
    <property type="match status" value="1"/>
</dbReference>
<reference evidence="6 7" key="1">
    <citation type="journal article" date="2014" name="Genome Biol. Evol.">
        <title>The secreted proteins of Achlya hypogyna and Thraustotheca clavata identify the ancestral oomycete secretome and reveal gene acquisitions by horizontal gene transfer.</title>
        <authorList>
            <person name="Misner I."/>
            <person name="Blouin N."/>
            <person name="Leonard G."/>
            <person name="Richards T.A."/>
            <person name="Lane C.E."/>
        </authorList>
    </citation>
    <scope>NUCLEOTIDE SEQUENCE [LARGE SCALE GENOMIC DNA]</scope>
    <source>
        <strain evidence="6 7">ATCC 48635</strain>
    </source>
</reference>
<evidence type="ECO:0000256" key="2">
    <source>
        <dbReference type="ARBA" id="ARBA00023043"/>
    </source>
</evidence>
<keyword evidence="1" id="KW-0677">Repeat</keyword>
<feature type="repeat" description="ANK" evidence="3">
    <location>
        <begin position="82"/>
        <end position="114"/>
    </location>
</feature>
<sequence length="439" mass="47897">MSAAKATGAALWEAAHLGRINEVQQLLVRISNDISLKSALEFRHPMEATTPLLAAVLARKTEAVSLLAQAGSRVHATTRTKKKSTPLHVAAYYDFDDVMRVLIFHGADVYRWNAQGQLPLDVARFKGHASCIAVLLRSMEVYQAPLSFRHNGDVFKGWKRSYARLIRVSSEKKAPQYELAFYPTKDSACPTKVAWFSPDTTSLVAADGIELRFAPPAVWVSFRPATFTRDLLPAHLKPYDFRLQAESDAAVREWVNVCAVVGTQSRGRRRTELSDVFVPSSPSPYADGIARFLATSPVGDRGPRVFATISRSAPEGSRSPSPACPSKTVPDFAALAIAPIEARVLPPSAPEVTAAPSAPSLEEALTVEVRPVPAYPIAAFATVVRPKERDTECVVCFDQPKNSVCLPCRHLSCCNTCLAAIELCPLCRAPIESILQIYT</sequence>
<keyword evidence="2 3" id="KW-0040">ANK repeat</keyword>
<dbReference type="InterPro" id="IPR002110">
    <property type="entry name" value="Ankyrin_rpt"/>
</dbReference>
<evidence type="ECO:0000256" key="4">
    <source>
        <dbReference type="PROSITE-ProRule" id="PRU00175"/>
    </source>
</evidence>
<dbReference type="SMART" id="SM00248">
    <property type="entry name" value="ANK"/>
    <property type="match status" value="3"/>
</dbReference>
<dbReference type="Pfam" id="PF13920">
    <property type="entry name" value="zf-C3HC4_3"/>
    <property type="match status" value="1"/>
</dbReference>
<dbReference type="SUPFAM" id="SSF57850">
    <property type="entry name" value="RING/U-box"/>
    <property type="match status" value="1"/>
</dbReference>
<evidence type="ECO:0000313" key="6">
    <source>
        <dbReference type="EMBL" id="OQR90461.1"/>
    </source>
</evidence>
<dbReference type="PROSITE" id="PS50089">
    <property type="entry name" value="ZF_RING_2"/>
    <property type="match status" value="1"/>
</dbReference>
<comment type="caution">
    <text evidence="6">The sequence shown here is derived from an EMBL/GenBank/DDBJ whole genome shotgun (WGS) entry which is preliminary data.</text>
</comment>
<dbReference type="SUPFAM" id="SSF48403">
    <property type="entry name" value="Ankyrin repeat"/>
    <property type="match status" value="1"/>
</dbReference>
<dbReference type="PROSITE" id="PS50297">
    <property type="entry name" value="ANK_REP_REGION"/>
    <property type="match status" value="1"/>
</dbReference>
<keyword evidence="4" id="KW-0862">Zinc</keyword>
<accession>A0A1V9YXL7</accession>
<dbReference type="PANTHER" id="PTHR24171">
    <property type="entry name" value="ANKYRIN REPEAT DOMAIN-CONTAINING PROTEIN 39-RELATED"/>
    <property type="match status" value="1"/>
</dbReference>
<feature type="domain" description="RING-type" evidence="5">
    <location>
        <begin position="393"/>
        <end position="428"/>
    </location>
</feature>
<keyword evidence="4" id="KW-0479">Metal-binding</keyword>
<dbReference type="Gene3D" id="1.25.40.20">
    <property type="entry name" value="Ankyrin repeat-containing domain"/>
    <property type="match status" value="1"/>
</dbReference>
<proteinExistence type="predicted"/>
<dbReference type="Gene3D" id="3.30.40.10">
    <property type="entry name" value="Zinc/RING finger domain, C3HC4 (zinc finger)"/>
    <property type="match status" value="1"/>
</dbReference>
<name>A0A1V9YXL7_ACHHY</name>
<dbReference type="AlphaFoldDB" id="A0A1V9YXL7"/>
<dbReference type="Pfam" id="PF12796">
    <property type="entry name" value="Ank_2"/>
    <property type="match status" value="1"/>
</dbReference>